<dbReference type="RefSeq" id="WP_117227717.1">
    <property type="nucleotide sequence ID" value="NZ_CP061725.1"/>
</dbReference>
<keyword evidence="2 4" id="KW-0813">Transport</keyword>
<dbReference type="PROSITE" id="PS51257">
    <property type="entry name" value="PROKAR_LIPOPROTEIN"/>
    <property type="match status" value="1"/>
</dbReference>
<keyword evidence="8" id="KW-1185">Reference proteome</keyword>
<dbReference type="NCBIfam" id="TIGR00975">
    <property type="entry name" value="3a0107s03"/>
    <property type="match status" value="1"/>
</dbReference>
<dbReference type="Pfam" id="PF12849">
    <property type="entry name" value="PBP_like_2"/>
    <property type="match status" value="1"/>
</dbReference>
<comment type="similarity">
    <text evidence="1 4">Belongs to the PstS family.</text>
</comment>
<evidence type="ECO:0000256" key="2">
    <source>
        <dbReference type="ARBA" id="ARBA00022448"/>
    </source>
</evidence>
<dbReference type="InterPro" id="IPR005673">
    <property type="entry name" value="ABC_phos-bd_PstS"/>
</dbReference>
<proteinExistence type="inferred from homology"/>
<evidence type="ECO:0000256" key="4">
    <source>
        <dbReference type="PIRNR" id="PIRNR002756"/>
    </source>
</evidence>
<feature type="signal peptide" evidence="5">
    <location>
        <begin position="1"/>
        <end position="20"/>
    </location>
</feature>
<evidence type="ECO:0000256" key="3">
    <source>
        <dbReference type="ARBA" id="ARBA00022592"/>
    </source>
</evidence>
<keyword evidence="5" id="KW-0732">Signal</keyword>
<dbReference type="Gene3D" id="3.40.190.10">
    <property type="entry name" value="Periplasmic binding protein-like II"/>
    <property type="match status" value="2"/>
</dbReference>
<dbReference type="InterPro" id="IPR024370">
    <property type="entry name" value="PBP_domain"/>
</dbReference>
<dbReference type="EMBL" id="QVFU01000007">
    <property type="protein sequence ID" value="RFS46779.1"/>
    <property type="molecule type" value="Genomic_DNA"/>
</dbReference>
<protein>
    <recommendedName>
        <fullName evidence="4">Phosphate-binding protein</fullName>
    </recommendedName>
</protein>
<name>A0A372G208_9ACTN</name>
<dbReference type="SUPFAM" id="SSF53850">
    <property type="entry name" value="Periplasmic binding protein-like II"/>
    <property type="match status" value="1"/>
</dbReference>
<dbReference type="PIRSF" id="PIRSF002756">
    <property type="entry name" value="PstS"/>
    <property type="match status" value="1"/>
</dbReference>
<keyword evidence="3 4" id="KW-0592">Phosphate transport</keyword>
<gene>
    <name evidence="7" type="primary">pstS</name>
    <name evidence="7" type="ORF">D0Q02_10205</name>
</gene>
<evidence type="ECO:0000256" key="5">
    <source>
        <dbReference type="SAM" id="SignalP"/>
    </source>
</evidence>
<evidence type="ECO:0000313" key="7">
    <source>
        <dbReference type="EMBL" id="RFS46779.1"/>
    </source>
</evidence>
<reference evidence="7 8" key="1">
    <citation type="submission" date="2018-08" db="EMBL/GenBank/DDBJ databases">
        <title>Verrucosispora craniellae sp. nov., isolated from a marine sponge in the South China Sea.</title>
        <authorList>
            <person name="Li L."/>
            <person name="Lin H.W."/>
        </authorList>
    </citation>
    <scope>NUCLEOTIDE SEQUENCE [LARGE SCALE GENOMIC DNA]</scope>
    <source>
        <strain evidence="7 8">LHW63014</strain>
    </source>
</reference>
<feature type="domain" description="PBP" evidence="6">
    <location>
        <begin position="46"/>
        <end position="327"/>
    </location>
</feature>
<dbReference type="GO" id="GO:0042301">
    <property type="term" value="F:phosphate ion binding"/>
    <property type="evidence" value="ECO:0007669"/>
    <property type="project" value="InterPro"/>
</dbReference>
<sequence length="358" mass="36808">MNRNVLSRRVLAGVALAALALTGCGSNDNSTEPGGSGGDSAYANLSGALNASGASFPDAYYQEVIEEFKGVASNVTVTYNATGSGTGKKQFGEGLVDFAGTDSLVKDTDGVTADSFLYVPTVAAPITVSYNLQGVDKLQLSAETLAKIFQTDIKTWDDAAIKADNPGVELPNTPIVVAHRSDGSGTTNNFTKYLAAAAGSTWKLGSGDTVAWPASTQGGEKNTGVAQIVKQTNGAVGYVDLSDAKATQLTFAAIKNKDGQFVAPSIEGTTAGLEGAAIEADLSYNPLDAAGASAYPITAPTFIIVKTSYGDAAKAELVKGFLTYLLNEGQELAPEIDFAPLPASLKEKALAQVEKIQG</sequence>
<dbReference type="PANTHER" id="PTHR42996">
    <property type="entry name" value="PHOSPHATE-BINDING PROTEIN PSTS"/>
    <property type="match status" value="1"/>
</dbReference>
<comment type="caution">
    <text evidence="7">The sequence shown here is derived from an EMBL/GenBank/DDBJ whole genome shotgun (WGS) entry which is preliminary data.</text>
</comment>
<evidence type="ECO:0000256" key="1">
    <source>
        <dbReference type="ARBA" id="ARBA00008725"/>
    </source>
</evidence>
<dbReference type="Proteomes" id="UP000262621">
    <property type="component" value="Unassembled WGS sequence"/>
</dbReference>
<dbReference type="GO" id="GO:0035435">
    <property type="term" value="P:phosphate ion transmembrane transport"/>
    <property type="evidence" value="ECO:0007669"/>
    <property type="project" value="InterPro"/>
</dbReference>
<dbReference type="InterPro" id="IPR050962">
    <property type="entry name" value="Phosphate-bind_PstS"/>
</dbReference>
<dbReference type="PANTHER" id="PTHR42996:SF1">
    <property type="entry name" value="PHOSPHATE-BINDING PROTEIN PSTS"/>
    <property type="match status" value="1"/>
</dbReference>
<organism evidence="7 8">
    <name type="scientific">Micromonospora craniellae</name>
    <dbReference type="NCBI Taxonomy" id="2294034"/>
    <lineage>
        <taxon>Bacteria</taxon>
        <taxon>Bacillati</taxon>
        <taxon>Actinomycetota</taxon>
        <taxon>Actinomycetes</taxon>
        <taxon>Micromonosporales</taxon>
        <taxon>Micromonosporaceae</taxon>
        <taxon>Micromonospora</taxon>
    </lineage>
</organism>
<evidence type="ECO:0000313" key="8">
    <source>
        <dbReference type="Proteomes" id="UP000262621"/>
    </source>
</evidence>
<evidence type="ECO:0000259" key="6">
    <source>
        <dbReference type="Pfam" id="PF12849"/>
    </source>
</evidence>
<dbReference type="CDD" id="cd13565">
    <property type="entry name" value="PBP2_PstS"/>
    <property type="match status" value="1"/>
</dbReference>
<dbReference type="OrthoDB" id="9801510at2"/>
<accession>A0A372G208</accession>
<dbReference type="AlphaFoldDB" id="A0A372G208"/>
<dbReference type="GO" id="GO:0043190">
    <property type="term" value="C:ATP-binding cassette (ABC) transporter complex"/>
    <property type="evidence" value="ECO:0007669"/>
    <property type="project" value="InterPro"/>
</dbReference>
<feature type="chain" id="PRO_5038356005" description="Phosphate-binding protein" evidence="5">
    <location>
        <begin position="21"/>
        <end position="358"/>
    </location>
</feature>